<name>A0A7K0BST3_9ACTN</name>
<dbReference type="RefSeq" id="WP_153531913.1">
    <property type="nucleotide sequence ID" value="NZ_WEGH01000001.1"/>
</dbReference>
<reference evidence="2 3" key="1">
    <citation type="submission" date="2019-10" db="EMBL/GenBank/DDBJ databases">
        <title>Actinomadura rubteroloni sp. nov. and Actinomadura macrotermitis sp. nov., isolated from the gut of fungus growing-termite Macrotermes natalensis.</title>
        <authorList>
            <person name="Benndorf R."/>
            <person name="Martin K."/>
            <person name="Kuefner M."/>
            <person name="De Beer W."/>
            <person name="Kaster A.-K."/>
            <person name="Vollmers J."/>
            <person name="Poulsen M."/>
            <person name="Beemelmanns C."/>
        </authorList>
    </citation>
    <scope>NUCLEOTIDE SEQUENCE [LARGE SCALE GENOMIC DNA]</scope>
    <source>
        <strain evidence="2 3">RB68</strain>
    </source>
</reference>
<dbReference type="EMBL" id="WEGH01000001">
    <property type="protein sequence ID" value="MQY04096.1"/>
    <property type="molecule type" value="Genomic_DNA"/>
</dbReference>
<dbReference type="Proteomes" id="UP000487268">
    <property type="component" value="Unassembled WGS sequence"/>
</dbReference>
<dbReference type="AlphaFoldDB" id="A0A7K0BST3"/>
<dbReference type="OrthoDB" id="3470007at2"/>
<feature type="region of interest" description="Disordered" evidence="1">
    <location>
        <begin position="1"/>
        <end position="22"/>
    </location>
</feature>
<evidence type="ECO:0000313" key="2">
    <source>
        <dbReference type="EMBL" id="MQY04096.1"/>
    </source>
</evidence>
<keyword evidence="3" id="KW-1185">Reference proteome</keyword>
<evidence type="ECO:0000313" key="3">
    <source>
        <dbReference type="Proteomes" id="UP000487268"/>
    </source>
</evidence>
<organism evidence="2 3">
    <name type="scientific">Actinomadura macrotermitis</name>
    <dbReference type="NCBI Taxonomy" id="2585200"/>
    <lineage>
        <taxon>Bacteria</taxon>
        <taxon>Bacillati</taxon>
        <taxon>Actinomycetota</taxon>
        <taxon>Actinomycetes</taxon>
        <taxon>Streptosporangiales</taxon>
        <taxon>Thermomonosporaceae</taxon>
        <taxon>Actinomadura</taxon>
    </lineage>
</organism>
<comment type="caution">
    <text evidence="2">The sequence shown here is derived from an EMBL/GenBank/DDBJ whole genome shotgun (WGS) entry which is preliminary data.</text>
</comment>
<accession>A0A7K0BST3</accession>
<sequence length="348" mass="37071">MSACTSGKPKQSFDPAPRPNRPGEAVVIAGAPNLNGTPHDGEYALQASATSNGGLAVGPDGSIYFPARYLATYQLARITPDGRLHLLPVYSASDQITISGANLWMLSSRSQGLRLEKIALSNFQKEIWLDEKPPMLVDAHQRPLSRKESNDLLSPTGWGDAKLTMRADGTPVVVSARGELFEALGHNKLRPWSAPGHSSAVKSLRRETNFKVADVSDDGKGNLAILGNSGVLRIPSTGAATAVLFPQRVLQRPSRWAAALALANGSVVLLGTQDTQPDDLPPAMVTPDGRLDTLSWGPSTHCGPTDDSLAMIRSASPGKIVRHPSGAYVITDLGCGRIYMFRLPEKLG</sequence>
<gene>
    <name evidence="2" type="ORF">ACRB68_21450</name>
</gene>
<evidence type="ECO:0000256" key="1">
    <source>
        <dbReference type="SAM" id="MobiDB-lite"/>
    </source>
</evidence>
<proteinExistence type="predicted"/>
<protein>
    <submittedName>
        <fullName evidence="2">Uncharacterized protein</fullName>
    </submittedName>
</protein>